<dbReference type="GO" id="GO:0042026">
    <property type="term" value="P:protein refolding"/>
    <property type="evidence" value="ECO:0007669"/>
    <property type="project" value="TreeGrafter"/>
</dbReference>
<evidence type="ECO:0000313" key="13">
    <source>
        <dbReference type="EMBL" id="CAB5038803.1"/>
    </source>
</evidence>
<dbReference type="GO" id="GO:0031072">
    <property type="term" value="F:heat shock protein binding"/>
    <property type="evidence" value="ECO:0007669"/>
    <property type="project" value="InterPro"/>
</dbReference>
<evidence type="ECO:0000256" key="3">
    <source>
        <dbReference type="ARBA" id="ARBA00022737"/>
    </source>
</evidence>
<keyword evidence="5" id="KW-0862">Zinc</keyword>
<dbReference type="GO" id="GO:0009408">
    <property type="term" value="P:response to heat"/>
    <property type="evidence" value="ECO:0007669"/>
    <property type="project" value="InterPro"/>
</dbReference>
<dbReference type="InterPro" id="IPR002939">
    <property type="entry name" value="DnaJ_C"/>
</dbReference>
<dbReference type="PANTHER" id="PTHR43096:SF54">
    <property type="entry name" value="CHAPERONE PROTEIN DNAJ 1"/>
    <property type="match status" value="1"/>
</dbReference>
<dbReference type="GO" id="GO:0005524">
    <property type="term" value="F:ATP binding"/>
    <property type="evidence" value="ECO:0007669"/>
    <property type="project" value="InterPro"/>
</dbReference>
<feature type="compositionally biased region" description="Gly residues" evidence="8">
    <location>
        <begin position="92"/>
        <end position="105"/>
    </location>
</feature>
<dbReference type="PROSITE" id="PS51188">
    <property type="entry name" value="ZF_CR"/>
    <property type="match status" value="1"/>
</dbReference>
<evidence type="ECO:0000256" key="1">
    <source>
        <dbReference type="ARBA" id="ARBA00022490"/>
    </source>
</evidence>
<accession>A0A6J6NT39</accession>
<sequence>MSRVQREWFEKDYYALLGVAPKATAKEITAAYRKLARKLHPDANPGDSAAEDQFKEVSAAYEVIGDADKRAEYDEARRVGPMSQGFGPSGTQPGGPGFGGPGGARFDGPDISDLIGNLFSRGGRGQQQPPPSGPRRGTDIEADLHLAFDDSIRGATTTVNVTSDVRCPDCSGSGAAAGTSPKVCPECHGKGAVDEDQGFFSFSRPCSTCGGRGRVIEVPCMICAGTGAVRRPRQVKVRIPQGVRDGQKIRIKGKGGAGANGGPAGDLYVRVHVESHPLFGRKGDHLTVTLPITYPEAALGADISVPTTEGEPVTIRVPAGTASGRTFRVRGRGVAGAKAQGDLLVTVEIDIPQNLSTEEREALQAYAALASESPRAHLGAPHG</sequence>
<dbReference type="SUPFAM" id="SSF46565">
    <property type="entry name" value="Chaperone J-domain"/>
    <property type="match status" value="1"/>
</dbReference>
<evidence type="ECO:0000313" key="14">
    <source>
        <dbReference type="EMBL" id="CAB5067071.1"/>
    </source>
</evidence>
<dbReference type="PANTHER" id="PTHR43096">
    <property type="entry name" value="DNAJ HOMOLOG 1, MITOCHONDRIAL-RELATED"/>
    <property type="match status" value="1"/>
</dbReference>
<evidence type="ECO:0000256" key="5">
    <source>
        <dbReference type="ARBA" id="ARBA00022833"/>
    </source>
</evidence>
<dbReference type="CDD" id="cd06257">
    <property type="entry name" value="DnaJ"/>
    <property type="match status" value="1"/>
</dbReference>
<evidence type="ECO:0000313" key="11">
    <source>
        <dbReference type="EMBL" id="CAB4689627.1"/>
    </source>
</evidence>
<dbReference type="Pfam" id="PF01556">
    <property type="entry name" value="DnaJ_C"/>
    <property type="match status" value="1"/>
</dbReference>
<dbReference type="FunFam" id="2.10.230.10:FF:000002">
    <property type="entry name" value="Molecular chaperone DnaJ"/>
    <property type="match status" value="1"/>
</dbReference>
<evidence type="ECO:0000256" key="6">
    <source>
        <dbReference type="ARBA" id="ARBA00023016"/>
    </source>
</evidence>
<dbReference type="HAMAP" id="MF_01152">
    <property type="entry name" value="DnaJ"/>
    <property type="match status" value="1"/>
</dbReference>
<keyword evidence="7" id="KW-0143">Chaperone</keyword>
<dbReference type="Pfam" id="PF00226">
    <property type="entry name" value="DnaJ"/>
    <property type="match status" value="1"/>
</dbReference>
<evidence type="ECO:0000259" key="10">
    <source>
        <dbReference type="PROSITE" id="PS51188"/>
    </source>
</evidence>
<dbReference type="SMART" id="SM00271">
    <property type="entry name" value="DnaJ"/>
    <property type="match status" value="1"/>
</dbReference>
<dbReference type="InterPro" id="IPR001623">
    <property type="entry name" value="DnaJ_domain"/>
</dbReference>
<evidence type="ECO:0000256" key="2">
    <source>
        <dbReference type="ARBA" id="ARBA00022723"/>
    </source>
</evidence>
<dbReference type="EMBL" id="CAFAAQ010000116">
    <property type="protein sequence ID" value="CAB4812441.1"/>
    <property type="molecule type" value="Genomic_DNA"/>
</dbReference>
<protein>
    <submittedName>
        <fullName evidence="11">Unannotated protein</fullName>
    </submittedName>
</protein>
<dbReference type="FunFam" id="2.60.260.20:FF:000013">
    <property type="entry name" value="DnaJ subfamily B member 11"/>
    <property type="match status" value="1"/>
</dbReference>
<dbReference type="InterPro" id="IPR036410">
    <property type="entry name" value="HSP_DnaJ_Cys-rich_dom_sf"/>
</dbReference>
<gene>
    <name evidence="11" type="ORF">UFOPK2582_00326</name>
    <name evidence="12" type="ORF">UFOPK3046_01237</name>
    <name evidence="13" type="ORF">UFOPK4173_01596</name>
    <name evidence="14" type="ORF">UFOPK4354_01114</name>
</gene>
<name>A0A6J6NT39_9ZZZZ</name>
<feature type="domain" description="CR-type" evidence="10">
    <location>
        <begin position="154"/>
        <end position="232"/>
    </location>
</feature>
<organism evidence="11">
    <name type="scientific">freshwater metagenome</name>
    <dbReference type="NCBI Taxonomy" id="449393"/>
    <lineage>
        <taxon>unclassified sequences</taxon>
        <taxon>metagenomes</taxon>
        <taxon>ecological metagenomes</taxon>
    </lineage>
</organism>
<dbReference type="InterPro" id="IPR012724">
    <property type="entry name" value="DnaJ"/>
</dbReference>
<dbReference type="CDD" id="cd10719">
    <property type="entry name" value="DnaJ_zf"/>
    <property type="match status" value="1"/>
</dbReference>
<dbReference type="InterPro" id="IPR036869">
    <property type="entry name" value="J_dom_sf"/>
</dbReference>
<dbReference type="GO" id="GO:0005737">
    <property type="term" value="C:cytoplasm"/>
    <property type="evidence" value="ECO:0007669"/>
    <property type="project" value="TreeGrafter"/>
</dbReference>
<dbReference type="PROSITE" id="PS50076">
    <property type="entry name" value="DNAJ_2"/>
    <property type="match status" value="1"/>
</dbReference>
<dbReference type="EMBL" id="CAFBPW010000225">
    <property type="protein sequence ID" value="CAB5038803.1"/>
    <property type="molecule type" value="Genomic_DNA"/>
</dbReference>
<dbReference type="SUPFAM" id="SSF49493">
    <property type="entry name" value="HSP40/DnaJ peptide-binding domain"/>
    <property type="match status" value="2"/>
</dbReference>
<reference evidence="11" key="1">
    <citation type="submission" date="2020-05" db="EMBL/GenBank/DDBJ databases">
        <authorList>
            <person name="Chiriac C."/>
            <person name="Salcher M."/>
            <person name="Ghai R."/>
            <person name="Kavagutti S V."/>
        </authorList>
    </citation>
    <scope>NUCLEOTIDE SEQUENCE</scope>
</reference>
<feature type="domain" description="J" evidence="9">
    <location>
        <begin position="12"/>
        <end position="77"/>
    </location>
</feature>
<proteinExistence type="inferred from homology"/>
<dbReference type="AlphaFoldDB" id="A0A6J6NT39"/>
<dbReference type="InterPro" id="IPR001305">
    <property type="entry name" value="HSP_DnaJ_Cys-rich_dom"/>
</dbReference>
<dbReference type="PRINTS" id="PR00625">
    <property type="entry name" value="JDOMAIN"/>
</dbReference>
<feature type="region of interest" description="Disordered" evidence="8">
    <location>
        <begin position="81"/>
        <end position="139"/>
    </location>
</feature>
<evidence type="ECO:0000256" key="4">
    <source>
        <dbReference type="ARBA" id="ARBA00022771"/>
    </source>
</evidence>
<dbReference type="SUPFAM" id="SSF57938">
    <property type="entry name" value="DnaJ/Hsp40 cysteine-rich domain"/>
    <property type="match status" value="1"/>
</dbReference>
<dbReference type="Gene3D" id="2.10.230.10">
    <property type="entry name" value="Heat shock protein DnaJ, cysteine-rich domain"/>
    <property type="match status" value="1"/>
</dbReference>
<dbReference type="Pfam" id="PF00684">
    <property type="entry name" value="DnaJ_CXXCXGXG"/>
    <property type="match status" value="1"/>
</dbReference>
<evidence type="ECO:0000256" key="7">
    <source>
        <dbReference type="ARBA" id="ARBA00023186"/>
    </source>
</evidence>
<dbReference type="InterPro" id="IPR008971">
    <property type="entry name" value="HSP40/DnaJ_pept-bd"/>
</dbReference>
<dbReference type="GO" id="GO:0008270">
    <property type="term" value="F:zinc ion binding"/>
    <property type="evidence" value="ECO:0007669"/>
    <property type="project" value="UniProtKB-KW"/>
</dbReference>
<evidence type="ECO:0000259" key="9">
    <source>
        <dbReference type="PROSITE" id="PS50076"/>
    </source>
</evidence>
<keyword evidence="3" id="KW-0677">Repeat</keyword>
<dbReference type="EMBL" id="CAFBQW010000117">
    <property type="protein sequence ID" value="CAB5067071.1"/>
    <property type="molecule type" value="Genomic_DNA"/>
</dbReference>
<dbReference type="EMBL" id="CAEZXS010000023">
    <property type="protein sequence ID" value="CAB4689627.1"/>
    <property type="molecule type" value="Genomic_DNA"/>
</dbReference>
<keyword evidence="6" id="KW-0346">Stress response</keyword>
<dbReference type="NCBIfam" id="NF008035">
    <property type="entry name" value="PRK10767.1"/>
    <property type="match status" value="1"/>
</dbReference>
<dbReference type="Gene3D" id="2.60.260.20">
    <property type="entry name" value="Urease metallochaperone UreE, N-terminal domain"/>
    <property type="match status" value="2"/>
</dbReference>
<dbReference type="Gene3D" id="1.10.287.110">
    <property type="entry name" value="DnaJ domain"/>
    <property type="match status" value="1"/>
</dbReference>
<dbReference type="CDD" id="cd10747">
    <property type="entry name" value="DnaJ_C"/>
    <property type="match status" value="1"/>
</dbReference>
<keyword evidence="2" id="KW-0479">Metal-binding</keyword>
<dbReference type="GO" id="GO:0051082">
    <property type="term" value="F:unfolded protein binding"/>
    <property type="evidence" value="ECO:0007669"/>
    <property type="project" value="InterPro"/>
</dbReference>
<evidence type="ECO:0000256" key="8">
    <source>
        <dbReference type="SAM" id="MobiDB-lite"/>
    </source>
</evidence>
<keyword evidence="1" id="KW-0963">Cytoplasm</keyword>
<evidence type="ECO:0000313" key="12">
    <source>
        <dbReference type="EMBL" id="CAB4812441.1"/>
    </source>
</evidence>
<keyword evidence="4" id="KW-0863">Zinc-finger</keyword>